<accession>A0ABY8ED32</accession>
<name>A0ABY8ED32_9FIRM</name>
<comment type="similarity">
    <text evidence="2">Belongs to the EamA transporter family.</text>
</comment>
<evidence type="ECO:0000313" key="10">
    <source>
        <dbReference type="Proteomes" id="UP001222800"/>
    </source>
</evidence>
<evidence type="ECO:0000256" key="1">
    <source>
        <dbReference type="ARBA" id="ARBA00004651"/>
    </source>
</evidence>
<dbReference type="EMBL" id="CP120733">
    <property type="protein sequence ID" value="WFD09805.1"/>
    <property type="molecule type" value="Genomic_DNA"/>
</dbReference>
<dbReference type="PANTHER" id="PTHR32322:SF18">
    <property type="entry name" value="S-ADENOSYLMETHIONINE_S-ADENOSYLHOMOCYSTEINE TRANSPORTER"/>
    <property type="match status" value="1"/>
</dbReference>
<keyword evidence="10" id="KW-1185">Reference proteome</keyword>
<gene>
    <name evidence="9" type="ORF">P4S50_15610</name>
</gene>
<comment type="subcellular location">
    <subcellularLocation>
        <location evidence="1">Cell membrane</location>
        <topology evidence="1">Multi-pass membrane protein</topology>
    </subcellularLocation>
</comment>
<feature type="transmembrane region" description="Helical" evidence="7">
    <location>
        <begin position="71"/>
        <end position="92"/>
    </location>
</feature>
<feature type="transmembrane region" description="Helical" evidence="7">
    <location>
        <begin position="275"/>
        <end position="295"/>
    </location>
</feature>
<evidence type="ECO:0000256" key="7">
    <source>
        <dbReference type="SAM" id="Phobius"/>
    </source>
</evidence>
<dbReference type="InterPro" id="IPR000620">
    <property type="entry name" value="EamA_dom"/>
</dbReference>
<sequence length="308" mass="34433">MNKDNKLGYLAVISSNIIIGLAFLFTKKAVTATDPITTLFLRFSISFIVMSFAILFKIVKVNFKVKDLKKLIFMSTFFPSGFFLFQSFGLKYASSSEAGIISALTPAIILILSIIFLKEKTNIKQILSIILSIFGVIYIFSMKGMSLNLDNFLGLFLIFISCICFCIFSILSRKFSKEFTPVEICFFMQLFGFIVFLTMFIFNGNDFSNTVLLLKDVSLIGPILYLSVLSTLVTTILNNYSLSKIEASKVGVFFNISTIVSIAAGALILNEQIFYYHIIGCVLIIMGIFGANYFSPKIETKHISKKSA</sequence>
<dbReference type="InterPro" id="IPR037185">
    <property type="entry name" value="EmrE-like"/>
</dbReference>
<feature type="transmembrane region" description="Helical" evidence="7">
    <location>
        <begin position="222"/>
        <end position="240"/>
    </location>
</feature>
<feature type="transmembrane region" description="Helical" evidence="7">
    <location>
        <begin position="184"/>
        <end position="202"/>
    </location>
</feature>
<reference evidence="9 10" key="1">
    <citation type="submission" date="2023-03" db="EMBL/GenBank/DDBJ databases">
        <title>Complete genome sequence of Tepidibacter sp. SWIR-1, isolated from a deep-sea hydrothermal vent.</title>
        <authorList>
            <person name="Li X."/>
        </authorList>
    </citation>
    <scope>NUCLEOTIDE SEQUENCE [LARGE SCALE GENOMIC DNA]</scope>
    <source>
        <strain evidence="9 10">SWIR-1</strain>
    </source>
</reference>
<dbReference type="Proteomes" id="UP001222800">
    <property type="component" value="Chromosome"/>
</dbReference>
<feature type="transmembrane region" description="Helical" evidence="7">
    <location>
        <begin position="39"/>
        <end position="59"/>
    </location>
</feature>
<feature type="domain" description="EamA" evidence="8">
    <location>
        <begin position="153"/>
        <end position="291"/>
    </location>
</feature>
<keyword evidence="4 7" id="KW-0812">Transmembrane</keyword>
<dbReference type="SUPFAM" id="SSF103481">
    <property type="entry name" value="Multidrug resistance efflux transporter EmrE"/>
    <property type="match status" value="2"/>
</dbReference>
<feature type="transmembrane region" description="Helical" evidence="7">
    <location>
        <begin position="7"/>
        <end position="27"/>
    </location>
</feature>
<feature type="transmembrane region" description="Helical" evidence="7">
    <location>
        <begin position="252"/>
        <end position="269"/>
    </location>
</feature>
<dbReference type="InterPro" id="IPR050638">
    <property type="entry name" value="AA-Vitamin_Transporters"/>
</dbReference>
<keyword evidence="6 7" id="KW-0472">Membrane</keyword>
<evidence type="ECO:0000256" key="5">
    <source>
        <dbReference type="ARBA" id="ARBA00022989"/>
    </source>
</evidence>
<organism evidence="9 10">
    <name type="scientific">Tepidibacter hydrothermalis</name>
    <dbReference type="NCBI Taxonomy" id="3036126"/>
    <lineage>
        <taxon>Bacteria</taxon>
        <taxon>Bacillati</taxon>
        <taxon>Bacillota</taxon>
        <taxon>Clostridia</taxon>
        <taxon>Peptostreptococcales</taxon>
        <taxon>Peptostreptococcaceae</taxon>
        <taxon>Tepidibacter</taxon>
    </lineage>
</organism>
<keyword evidence="3" id="KW-1003">Cell membrane</keyword>
<dbReference type="Gene3D" id="1.10.3730.20">
    <property type="match status" value="1"/>
</dbReference>
<evidence type="ECO:0000256" key="6">
    <source>
        <dbReference type="ARBA" id="ARBA00023136"/>
    </source>
</evidence>
<dbReference type="PANTHER" id="PTHR32322">
    <property type="entry name" value="INNER MEMBRANE TRANSPORTER"/>
    <property type="match status" value="1"/>
</dbReference>
<evidence type="ECO:0000313" key="9">
    <source>
        <dbReference type="EMBL" id="WFD09805.1"/>
    </source>
</evidence>
<protein>
    <submittedName>
        <fullName evidence="9">DMT family transporter</fullName>
    </submittedName>
</protein>
<feature type="domain" description="EamA" evidence="8">
    <location>
        <begin position="7"/>
        <end position="140"/>
    </location>
</feature>
<evidence type="ECO:0000256" key="4">
    <source>
        <dbReference type="ARBA" id="ARBA00022692"/>
    </source>
</evidence>
<dbReference type="RefSeq" id="WP_277731756.1">
    <property type="nucleotide sequence ID" value="NZ_CP120733.1"/>
</dbReference>
<keyword evidence="5 7" id="KW-1133">Transmembrane helix</keyword>
<evidence type="ECO:0000256" key="3">
    <source>
        <dbReference type="ARBA" id="ARBA00022475"/>
    </source>
</evidence>
<feature type="transmembrane region" description="Helical" evidence="7">
    <location>
        <begin position="126"/>
        <end position="146"/>
    </location>
</feature>
<feature type="transmembrane region" description="Helical" evidence="7">
    <location>
        <begin position="98"/>
        <end position="117"/>
    </location>
</feature>
<dbReference type="Pfam" id="PF00892">
    <property type="entry name" value="EamA"/>
    <property type="match status" value="2"/>
</dbReference>
<evidence type="ECO:0000256" key="2">
    <source>
        <dbReference type="ARBA" id="ARBA00007362"/>
    </source>
</evidence>
<proteinExistence type="inferred from homology"/>
<evidence type="ECO:0000259" key="8">
    <source>
        <dbReference type="Pfam" id="PF00892"/>
    </source>
</evidence>
<feature type="transmembrane region" description="Helical" evidence="7">
    <location>
        <begin position="152"/>
        <end position="172"/>
    </location>
</feature>